<dbReference type="AlphaFoldDB" id="A0A6C0JM23"/>
<dbReference type="EMBL" id="MN740658">
    <property type="protein sequence ID" value="QHU06639.1"/>
    <property type="molecule type" value="Genomic_DNA"/>
</dbReference>
<proteinExistence type="predicted"/>
<organism evidence="1">
    <name type="scientific">viral metagenome</name>
    <dbReference type="NCBI Taxonomy" id="1070528"/>
    <lineage>
        <taxon>unclassified sequences</taxon>
        <taxon>metagenomes</taxon>
        <taxon>organismal metagenomes</taxon>
    </lineage>
</organism>
<evidence type="ECO:0000313" key="1">
    <source>
        <dbReference type="EMBL" id="QHU06639.1"/>
    </source>
</evidence>
<sequence>MSSQSYTNKIRTLAEASLTKAQYPGNIVSENKLSVTINCNPNFNRLTYPYVCPCVPNNRGTR</sequence>
<reference evidence="1" key="1">
    <citation type="journal article" date="2020" name="Nature">
        <title>Giant virus diversity and host interactions through global metagenomics.</title>
        <authorList>
            <person name="Schulz F."/>
            <person name="Roux S."/>
            <person name="Paez-Espino D."/>
            <person name="Jungbluth S."/>
            <person name="Walsh D.A."/>
            <person name="Denef V.J."/>
            <person name="McMahon K.D."/>
            <person name="Konstantinidis K.T."/>
            <person name="Eloe-Fadrosh E.A."/>
            <person name="Kyrpides N.C."/>
            <person name="Woyke T."/>
        </authorList>
    </citation>
    <scope>NUCLEOTIDE SEQUENCE</scope>
    <source>
        <strain evidence="1">GVMAG-S-1035315-10</strain>
    </source>
</reference>
<accession>A0A6C0JM23</accession>
<protein>
    <submittedName>
        <fullName evidence="1">Uncharacterized protein</fullName>
    </submittedName>
</protein>
<name>A0A6C0JM23_9ZZZZ</name>